<proteinExistence type="predicted"/>
<keyword evidence="1" id="KW-0805">Transcription regulation</keyword>
<evidence type="ECO:0000259" key="5">
    <source>
        <dbReference type="PROSITE" id="PS50043"/>
    </source>
</evidence>
<evidence type="ECO:0000256" key="4">
    <source>
        <dbReference type="PROSITE-ProRule" id="PRU00169"/>
    </source>
</evidence>
<keyword evidence="3" id="KW-0804">Transcription</keyword>
<evidence type="ECO:0000256" key="2">
    <source>
        <dbReference type="ARBA" id="ARBA00023125"/>
    </source>
</evidence>
<evidence type="ECO:0000313" key="7">
    <source>
        <dbReference type="EMBL" id="TPG56493.1"/>
    </source>
</evidence>
<dbReference type="PANTHER" id="PTHR44688:SF16">
    <property type="entry name" value="DNA-BINDING TRANSCRIPTIONAL ACTIVATOR DEVR_DOSR"/>
    <property type="match status" value="1"/>
</dbReference>
<dbReference type="Proteomes" id="UP000319931">
    <property type="component" value="Unassembled WGS sequence"/>
</dbReference>
<evidence type="ECO:0000256" key="3">
    <source>
        <dbReference type="ARBA" id="ARBA00023163"/>
    </source>
</evidence>
<dbReference type="PROSITE" id="PS50110">
    <property type="entry name" value="RESPONSE_REGULATORY"/>
    <property type="match status" value="1"/>
</dbReference>
<dbReference type="Gene3D" id="1.10.10.10">
    <property type="entry name" value="Winged helix-like DNA-binding domain superfamily/Winged helix DNA-binding domain"/>
    <property type="match status" value="1"/>
</dbReference>
<dbReference type="Pfam" id="PF00072">
    <property type="entry name" value="Response_reg"/>
    <property type="match status" value="1"/>
</dbReference>
<feature type="modified residue" description="4-aspartylphosphate" evidence="4">
    <location>
        <position position="53"/>
    </location>
</feature>
<dbReference type="InterPro" id="IPR000792">
    <property type="entry name" value="Tscrpt_reg_LuxR_C"/>
</dbReference>
<keyword evidence="4" id="KW-0597">Phosphoprotein</keyword>
<dbReference type="PANTHER" id="PTHR44688">
    <property type="entry name" value="DNA-BINDING TRANSCRIPTIONAL ACTIVATOR DEVR_DOSR"/>
    <property type="match status" value="1"/>
</dbReference>
<feature type="domain" description="HTH luxR-type" evidence="5">
    <location>
        <begin position="134"/>
        <end position="199"/>
    </location>
</feature>
<comment type="caution">
    <text evidence="7">The sequence shown here is derived from an EMBL/GenBank/DDBJ whole genome shotgun (WGS) entry which is preliminary data.</text>
</comment>
<sequence>MKTVYIVDDNEVIRSLLHNALSRRGDCHLYSFDSGNAFVAALDGLEEGVLLLDIHMPGLSGLDVLSRLAATDRRIRTIVMTAKAEIALAVEAMKRGAGDFIEKPFAIEDLMGLVDRAFEALQDARDQAAPRETARMQIERLSAREREVLVGLVGGLSNKEIALDLDLSPRTVEIHRANVMSKLEADSLAAAIRVALTAESAHFA</sequence>
<dbReference type="GO" id="GO:0006355">
    <property type="term" value="P:regulation of DNA-templated transcription"/>
    <property type="evidence" value="ECO:0007669"/>
    <property type="project" value="InterPro"/>
</dbReference>
<dbReference type="OrthoDB" id="9782655at2"/>
<dbReference type="EMBL" id="RCZC01000001">
    <property type="protein sequence ID" value="TPG56493.1"/>
    <property type="molecule type" value="Genomic_DNA"/>
</dbReference>
<dbReference type="PRINTS" id="PR00038">
    <property type="entry name" value="HTHLUXR"/>
</dbReference>
<protein>
    <submittedName>
        <fullName evidence="7">Response regulator</fullName>
    </submittedName>
</protein>
<feature type="domain" description="Response regulatory" evidence="6">
    <location>
        <begin position="3"/>
        <end position="118"/>
    </location>
</feature>
<gene>
    <name evidence="7" type="ORF">EAH76_02840</name>
</gene>
<organism evidence="7 8">
    <name type="scientific">Sphingomonas glacialis</name>
    <dbReference type="NCBI Taxonomy" id="658225"/>
    <lineage>
        <taxon>Bacteria</taxon>
        <taxon>Pseudomonadati</taxon>
        <taxon>Pseudomonadota</taxon>
        <taxon>Alphaproteobacteria</taxon>
        <taxon>Sphingomonadales</taxon>
        <taxon>Sphingomonadaceae</taxon>
        <taxon>Sphingomonas</taxon>
    </lineage>
</organism>
<reference evidence="7 8" key="1">
    <citation type="journal article" date="2019" name="Environ. Microbiol.">
        <title>Species interactions and distinct microbial communities in high Arctic permafrost affected cryosols are associated with the CH4 and CO2 gas fluxes.</title>
        <authorList>
            <person name="Altshuler I."/>
            <person name="Hamel J."/>
            <person name="Turney S."/>
            <person name="Magnuson E."/>
            <person name="Levesque R."/>
            <person name="Greer C."/>
            <person name="Whyte L.G."/>
        </authorList>
    </citation>
    <scope>NUCLEOTIDE SEQUENCE [LARGE SCALE GENOMIC DNA]</scope>
    <source>
        <strain evidence="7 8">E6.1</strain>
    </source>
</reference>
<evidence type="ECO:0000313" key="8">
    <source>
        <dbReference type="Proteomes" id="UP000319931"/>
    </source>
</evidence>
<dbReference type="InterPro" id="IPR036388">
    <property type="entry name" value="WH-like_DNA-bd_sf"/>
</dbReference>
<dbReference type="Pfam" id="PF00196">
    <property type="entry name" value="GerE"/>
    <property type="match status" value="1"/>
</dbReference>
<dbReference type="InterPro" id="IPR016032">
    <property type="entry name" value="Sig_transdc_resp-reg_C-effctor"/>
</dbReference>
<keyword evidence="8" id="KW-1185">Reference proteome</keyword>
<accession>A0A502G6K1</accession>
<dbReference type="GO" id="GO:0003677">
    <property type="term" value="F:DNA binding"/>
    <property type="evidence" value="ECO:0007669"/>
    <property type="project" value="UniProtKB-KW"/>
</dbReference>
<dbReference type="AlphaFoldDB" id="A0A502G6K1"/>
<keyword evidence="2" id="KW-0238">DNA-binding</keyword>
<dbReference type="InterPro" id="IPR011006">
    <property type="entry name" value="CheY-like_superfamily"/>
</dbReference>
<evidence type="ECO:0000256" key="1">
    <source>
        <dbReference type="ARBA" id="ARBA00023015"/>
    </source>
</evidence>
<dbReference type="SMART" id="SM00421">
    <property type="entry name" value="HTH_LUXR"/>
    <property type="match status" value="1"/>
</dbReference>
<dbReference type="SMART" id="SM00448">
    <property type="entry name" value="REC"/>
    <property type="match status" value="1"/>
</dbReference>
<dbReference type="SUPFAM" id="SSF46894">
    <property type="entry name" value="C-terminal effector domain of the bipartite response regulators"/>
    <property type="match status" value="1"/>
</dbReference>
<dbReference type="PROSITE" id="PS00622">
    <property type="entry name" value="HTH_LUXR_1"/>
    <property type="match status" value="1"/>
</dbReference>
<dbReference type="SUPFAM" id="SSF52172">
    <property type="entry name" value="CheY-like"/>
    <property type="match status" value="1"/>
</dbReference>
<name>A0A502G6K1_9SPHN</name>
<dbReference type="PROSITE" id="PS50043">
    <property type="entry name" value="HTH_LUXR_2"/>
    <property type="match status" value="1"/>
</dbReference>
<dbReference type="GO" id="GO:0000160">
    <property type="term" value="P:phosphorelay signal transduction system"/>
    <property type="evidence" value="ECO:0007669"/>
    <property type="project" value="InterPro"/>
</dbReference>
<dbReference type="Gene3D" id="3.40.50.2300">
    <property type="match status" value="1"/>
</dbReference>
<dbReference type="CDD" id="cd06170">
    <property type="entry name" value="LuxR_C_like"/>
    <property type="match status" value="1"/>
</dbReference>
<dbReference type="InterPro" id="IPR001789">
    <property type="entry name" value="Sig_transdc_resp-reg_receiver"/>
</dbReference>
<evidence type="ECO:0000259" key="6">
    <source>
        <dbReference type="PROSITE" id="PS50110"/>
    </source>
</evidence>